<dbReference type="Proteomes" id="UP000320762">
    <property type="component" value="Unassembled WGS sequence"/>
</dbReference>
<comment type="caution">
    <text evidence="2">The sequence shown here is derived from an EMBL/GenBank/DDBJ whole genome shotgun (WGS) entry which is preliminary data.</text>
</comment>
<reference evidence="2 3" key="1">
    <citation type="journal article" date="2019" name="New Phytol.">
        <title>Comparative genomics reveals unique wood-decay strategies and fruiting body development in the Schizophyllaceae.</title>
        <authorList>
            <person name="Almasi E."/>
            <person name="Sahu N."/>
            <person name="Krizsan K."/>
            <person name="Balint B."/>
            <person name="Kovacs G.M."/>
            <person name="Kiss B."/>
            <person name="Cseklye J."/>
            <person name="Drula E."/>
            <person name="Henrissat B."/>
            <person name="Nagy I."/>
            <person name="Chovatia M."/>
            <person name="Adam C."/>
            <person name="LaButti K."/>
            <person name="Lipzen A."/>
            <person name="Riley R."/>
            <person name="Grigoriev I.V."/>
            <person name="Nagy L.G."/>
        </authorList>
    </citation>
    <scope>NUCLEOTIDE SEQUENCE [LARGE SCALE GENOMIC DNA]</scope>
    <source>
        <strain evidence="2 3">NL-1724</strain>
    </source>
</reference>
<name>A0A550BS12_9AGAR</name>
<accession>A0A550BS12</accession>
<evidence type="ECO:0000256" key="1">
    <source>
        <dbReference type="SAM" id="MobiDB-lite"/>
    </source>
</evidence>
<dbReference type="EMBL" id="VDMD01000173">
    <property type="protein sequence ID" value="TRM55330.1"/>
    <property type="molecule type" value="Genomic_DNA"/>
</dbReference>
<sequence>MADDVACPEVPVIGAPARRRVQFDCEGASESDPVSPDDNDDGEGKDTAGSSLTKSAASMREFIITCPNVIPPHVNLRDKSIKHRFTQAPPSYLLGYPAIPRILYDELVKRGRHLQSREATLDAWLASIERQTGLTWGKGIQKEILAHEEHWLVYIAKSSRLKDILAVPQDDRDLFRRAMEVAEDPYLIIFCSPKCYIS</sequence>
<proteinExistence type="predicted"/>
<keyword evidence="3" id="KW-1185">Reference proteome</keyword>
<evidence type="ECO:0000313" key="3">
    <source>
        <dbReference type="Proteomes" id="UP000320762"/>
    </source>
</evidence>
<feature type="region of interest" description="Disordered" evidence="1">
    <location>
        <begin position="23"/>
        <end position="50"/>
    </location>
</feature>
<dbReference type="AlphaFoldDB" id="A0A550BS12"/>
<gene>
    <name evidence="2" type="ORF">BD626DRAFT_528253</name>
</gene>
<organism evidence="2 3">
    <name type="scientific">Schizophyllum amplum</name>
    <dbReference type="NCBI Taxonomy" id="97359"/>
    <lineage>
        <taxon>Eukaryota</taxon>
        <taxon>Fungi</taxon>
        <taxon>Dikarya</taxon>
        <taxon>Basidiomycota</taxon>
        <taxon>Agaricomycotina</taxon>
        <taxon>Agaricomycetes</taxon>
        <taxon>Agaricomycetidae</taxon>
        <taxon>Agaricales</taxon>
        <taxon>Schizophyllaceae</taxon>
        <taxon>Schizophyllum</taxon>
    </lineage>
</organism>
<protein>
    <submittedName>
        <fullName evidence="2">Uncharacterized protein</fullName>
    </submittedName>
</protein>
<dbReference type="OrthoDB" id="10438625at2759"/>
<evidence type="ECO:0000313" key="2">
    <source>
        <dbReference type="EMBL" id="TRM55330.1"/>
    </source>
</evidence>